<evidence type="ECO:0000256" key="1">
    <source>
        <dbReference type="SAM" id="MobiDB-lite"/>
    </source>
</evidence>
<keyword evidence="4" id="KW-1185">Reference proteome</keyword>
<proteinExistence type="predicted"/>
<evidence type="ECO:0000313" key="4">
    <source>
        <dbReference type="Proteomes" id="UP001163255"/>
    </source>
</evidence>
<accession>A0ABY6H0Q6</accession>
<dbReference type="Gene3D" id="1.10.260.40">
    <property type="entry name" value="lambda repressor-like DNA-binding domains"/>
    <property type="match status" value="1"/>
</dbReference>
<dbReference type="RefSeq" id="WP_262601256.1">
    <property type="nucleotide sequence ID" value="NZ_CP103300.1"/>
</dbReference>
<feature type="domain" description="HTH cro/C1-type" evidence="2">
    <location>
        <begin position="8"/>
        <end position="64"/>
    </location>
</feature>
<sequence>MENIGKTFKARRKSKGWTQTELAKRTGTTRSVVSAIENGRYRGALWALTNCLGLLELELSVKEATRPTWYELDELFGDDE</sequence>
<reference evidence="3" key="1">
    <citation type="submission" date="2022-10" db="EMBL/GenBank/DDBJ databases">
        <title>Completed Genome Sequence of two octocoral isolated bacterium, Endozoicomonas euniceicola EF212T and Endozoicomonas gorgoniicola PS125T.</title>
        <authorList>
            <person name="Chiou Y.-J."/>
            <person name="Chen Y.-H."/>
        </authorList>
    </citation>
    <scope>NUCLEOTIDE SEQUENCE</scope>
    <source>
        <strain evidence="3">EF212</strain>
    </source>
</reference>
<feature type="region of interest" description="Disordered" evidence="1">
    <location>
        <begin position="1"/>
        <end position="22"/>
    </location>
</feature>
<evidence type="ECO:0000313" key="3">
    <source>
        <dbReference type="EMBL" id="UYM18495.1"/>
    </source>
</evidence>
<dbReference type="InterPro" id="IPR001387">
    <property type="entry name" value="Cro/C1-type_HTH"/>
</dbReference>
<dbReference type="InterPro" id="IPR010982">
    <property type="entry name" value="Lambda_DNA-bd_dom_sf"/>
</dbReference>
<name>A0ABY6H0Q6_9GAMM</name>
<gene>
    <name evidence="3" type="ORF">NX720_11530</name>
</gene>
<evidence type="ECO:0000259" key="2">
    <source>
        <dbReference type="PROSITE" id="PS50943"/>
    </source>
</evidence>
<dbReference type="Pfam" id="PF01381">
    <property type="entry name" value="HTH_3"/>
    <property type="match status" value="1"/>
</dbReference>
<organism evidence="3 4">
    <name type="scientific">Endozoicomonas euniceicola</name>
    <dbReference type="NCBI Taxonomy" id="1234143"/>
    <lineage>
        <taxon>Bacteria</taxon>
        <taxon>Pseudomonadati</taxon>
        <taxon>Pseudomonadota</taxon>
        <taxon>Gammaproteobacteria</taxon>
        <taxon>Oceanospirillales</taxon>
        <taxon>Endozoicomonadaceae</taxon>
        <taxon>Endozoicomonas</taxon>
    </lineage>
</organism>
<dbReference type="EMBL" id="CP103300">
    <property type="protein sequence ID" value="UYM18495.1"/>
    <property type="molecule type" value="Genomic_DNA"/>
</dbReference>
<dbReference type="PROSITE" id="PS50943">
    <property type="entry name" value="HTH_CROC1"/>
    <property type="match status" value="1"/>
</dbReference>
<dbReference type="SMART" id="SM00530">
    <property type="entry name" value="HTH_XRE"/>
    <property type="match status" value="1"/>
</dbReference>
<dbReference type="SUPFAM" id="SSF47413">
    <property type="entry name" value="lambda repressor-like DNA-binding domains"/>
    <property type="match status" value="1"/>
</dbReference>
<protein>
    <submittedName>
        <fullName evidence="3">Helix-turn-helix domain-containing protein</fullName>
    </submittedName>
</protein>
<dbReference type="CDD" id="cd00093">
    <property type="entry name" value="HTH_XRE"/>
    <property type="match status" value="1"/>
</dbReference>
<dbReference type="Proteomes" id="UP001163255">
    <property type="component" value="Chromosome"/>
</dbReference>